<dbReference type="SUPFAM" id="SSF53098">
    <property type="entry name" value="Ribonuclease H-like"/>
    <property type="match status" value="1"/>
</dbReference>
<organism evidence="2 3">
    <name type="scientific">Brassicogethes aeneus</name>
    <name type="common">Rape pollen beetle</name>
    <name type="synonym">Meligethes aeneus</name>
    <dbReference type="NCBI Taxonomy" id="1431903"/>
    <lineage>
        <taxon>Eukaryota</taxon>
        <taxon>Metazoa</taxon>
        <taxon>Ecdysozoa</taxon>
        <taxon>Arthropoda</taxon>
        <taxon>Hexapoda</taxon>
        <taxon>Insecta</taxon>
        <taxon>Pterygota</taxon>
        <taxon>Neoptera</taxon>
        <taxon>Endopterygota</taxon>
        <taxon>Coleoptera</taxon>
        <taxon>Polyphaga</taxon>
        <taxon>Cucujiformia</taxon>
        <taxon>Nitidulidae</taxon>
        <taxon>Meligethinae</taxon>
        <taxon>Brassicogethes</taxon>
    </lineage>
</organism>
<proteinExistence type="predicted"/>
<gene>
    <name evidence="2" type="ORF">MELIAE_LOCUS3798</name>
</gene>
<sequence length="349" mass="39349">MDKYVKKLKNSTGDQQNQPSTSTNVLDQGNKTSSEYSSSNEQLTEKRRKKPRRNIKKTLCKNEKLIKVGELKLAAFVAEHDISFKTMDHLPKFIKSICPDSEIAAGITCNRTKTTKLINECIGPYAKKQIVADLNEHFYSVIIDETTDISTKKCLAVLVRYFKNSKTVDAFLGLLELENNSTAASIYESLTNYLTSSEVNIEHMVGFAADNCATMMGHLNGVQALLKKRLPNLVVVGCSSHSFNLCSSYACAKIPKEVDELIKDIYAHFSHSSKRNNALKEFQVFCELKPHKILRLSETRWLSLQQVVDRVLEQYNALTLYFTETAYEASSAKINNILKELNNKITKIG</sequence>
<dbReference type="EMBL" id="OV121133">
    <property type="protein sequence ID" value="CAH0551119.1"/>
    <property type="molecule type" value="Genomic_DNA"/>
</dbReference>
<evidence type="ECO:0000313" key="2">
    <source>
        <dbReference type="EMBL" id="CAH0551119.1"/>
    </source>
</evidence>
<accession>A0A9P0FEX4</accession>
<feature type="region of interest" description="Disordered" evidence="1">
    <location>
        <begin position="1"/>
        <end position="54"/>
    </location>
</feature>
<reference evidence="2" key="1">
    <citation type="submission" date="2021-12" db="EMBL/GenBank/DDBJ databases">
        <authorList>
            <person name="King R."/>
        </authorList>
    </citation>
    <scope>NUCLEOTIDE SEQUENCE</scope>
</reference>
<dbReference type="Proteomes" id="UP001154078">
    <property type="component" value="Chromosome 2"/>
</dbReference>
<dbReference type="OrthoDB" id="6781255at2759"/>
<dbReference type="InterPro" id="IPR012337">
    <property type="entry name" value="RNaseH-like_sf"/>
</dbReference>
<name>A0A9P0FEX4_BRAAE</name>
<protein>
    <recommendedName>
        <fullName evidence="4">DUF4371 domain-containing protein</fullName>
    </recommendedName>
</protein>
<dbReference type="PANTHER" id="PTHR37162:SF1">
    <property type="entry name" value="BED-TYPE DOMAIN-CONTAINING PROTEIN"/>
    <property type="match status" value="1"/>
</dbReference>
<evidence type="ECO:0000313" key="3">
    <source>
        <dbReference type="Proteomes" id="UP001154078"/>
    </source>
</evidence>
<dbReference type="PANTHER" id="PTHR37162">
    <property type="entry name" value="HAT FAMILY DIMERISATION DOMAINCONTAINING PROTEIN-RELATED"/>
    <property type="match status" value="1"/>
</dbReference>
<keyword evidence="3" id="KW-1185">Reference proteome</keyword>
<evidence type="ECO:0000256" key="1">
    <source>
        <dbReference type="SAM" id="MobiDB-lite"/>
    </source>
</evidence>
<dbReference type="AlphaFoldDB" id="A0A9P0FEX4"/>
<evidence type="ECO:0008006" key="4">
    <source>
        <dbReference type="Google" id="ProtNLM"/>
    </source>
</evidence>
<feature type="compositionally biased region" description="Polar residues" evidence="1">
    <location>
        <begin position="10"/>
        <end position="42"/>
    </location>
</feature>